<keyword evidence="6" id="KW-0732">Signal</keyword>
<dbReference type="SUPFAM" id="SSF103088">
    <property type="entry name" value="OmpA-like"/>
    <property type="match status" value="1"/>
</dbReference>
<evidence type="ECO:0000256" key="2">
    <source>
        <dbReference type="ARBA" id="ARBA00023136"/>
    </source>
</evidence>
<feature type="signal peptide" evidence="6">
    <location>
        <begin position="1"/>
        <end position="22"/>
    </location>
</feature>
<evidence type="ECO:0000259" key="7">
    <source>
        <dbReference type="PROSITE" id="PS51123"/>
    </source>
</evidence>
<organism evidence="8 9">
    <name type="scientific">Rhizobium terricola</name>
    <dbReference type="NCBI Taxonomy" id="2728849"/>
    <lineage>
        <taxon>Bacteria</taxon>
        <taxon>Pseudomonadati</taxon>
        <taxon>Pseudomonadota</taxon>
        <taxon>Alphaproteobacteria</taxon>
        <taxon>Hyphomicrobiales</taxon>
        <taxon>Rhizobiaceae</taxon>
        <taxon>Rhizobium/Agrobacterium group</taxon>
        <taxon>Rhizobium</taxon>
    </lineage>
</organism>
<sequence length="815" mass="87933">MRLRSKLFATVALPVLSAAVMVEPVAASAVTQTERSVSQSRPSEPVGILVAQDATVTCSDGSQAADQATCDAIDAQRAADQQAAEEAQRAAEQQAAEEAQRAAEQQAAEEAQRAAEQQAAEEAQRAAEQQAAEEAQRAAEQQAAEEAQRAAEQQAAEEAQRAAEQQAAEEAQRAAEQQAAEEAQRAAEQQAAEEAQQAAEQQAAEEAQRAAEQQAAEEAQRAAEQQAAEEAQKAAEEAQQPAAEMVTCADGSQAASADACPAPEAPAEQPAEEQAPTEQPAEEQAPAEQPAEEQAPAEQPAEEPAPAEQTEQAPAEEQQQDQAAPAEEPVTAPTDEQTQQGEAAPAEQPAQDATTPDATPDQATTEQPADQQPVEEVVVPAVEPPAEAPVEEIVDTRTEEQKQEIAEDPAATAETVVLPVDGGGAVLDSDKDADNTGSADTREVRTQLRAETEVLPPPESDAAAQADEAKVEPQVIQAFAAEQGTQLDAAPTFEVPTTVVNNVTNATNVTNITNVTNVTNNVTNINQVNQVRVIEQVDNRTVINIGNQVVVRGDDRPRLRWDSSETYYEELPRGRVRETIERADGSRLVTIYNRYGDIILRSRFTSDGDEYVLLYSPEADSERARIYVDVGYSLPPMRLTVPVDDYIVTTSRAPDRDYYDFLAQPPVERVERVYSMDEVKSSSRLRDKVRRIDLDTITFPSGSAEVPLAQAKTLRKVAEAMQKVLDKDPGETFLIEGHTDAVGSDRSNLILSDQRAETVANLLTEVYGIPPENLSVQGYGERYLKIRTAEAEQQNRRVAIRRVTSLVRPATTANR</sequence>
<dbReference type="InterPro" id="IPR036737">
    <property type="entry name" value="OmpA-like_sf"/>
</dbReference>
<evidence type="ECO:0000313" key="8">
    <source>
        <dbReference type="EMBL" id="NML73302.1"/>
    </source>
</evidence>
<dbReference type="InterPro" id="IPR006665">
    <property type="entry name" value="OmpA-like"/>
</dbReference>
<dbReference type="Pfam" id="PF00691">
    <property type="entry name" value="OmpA"/>
    <property type="match status" value="1"/>
</dbReference>
<evidence type="ECO:0000313" key="9">
    <source>
        <dbReference type="Proteomes" id="UP000541470"/>
    </source>
</evidence>
<feature type="chain" id="PRO_5030727482" evidence="6">
    <location>
        <begin position="23"/>
        <end position="815"/>
    </location>
</feature>
<feature type="domain" description="OmpA-like" evidence="7">
    <location>
        <begin position="686"/>
        <end position="811"/>
    </location>
</feature>
<feature type="compositionally biased region" description="Basic and acidic residues" evidence="5">
    <location>
        <begin position="394"/>
        <end position="405"/>
    </location>
</feature>
<dbReference type="Gene3D" id="3.30.1330.60">
    <property type="entry name" value="OmpA-like domain"/>
    <property type="match status" value="1"/>
</dbReference>
<evidence type="ECO:0000256" key="5">
    <source>
        <dbReference type="SAM" id="MobiDB-lite"/>
    </source>
</evidence>
<comment type="subcellular location">
    <subcellularLocation>
        <location evidence="1">Cell outer membrane</location>
    </subcellularLocation>
</comment>
<dbReference type="PANTHER" id="PTHR30329:SF21">
    <property type="entry name" value="LIPOPROTEIN YIAD-RELATED"/>
    <property type="match status" value="1"/>
</dbReference>
<dbReference type="EMBL" id="JABBGK010000001">
    <property type="protein sequence ID" value="NML73302.1"/>
    <property type="molecule type" value="Genomic_DNA"/>
</dbReference>
<dbReference type="InterPro" id="IPR006664">
    <property type="entry name" value="OMP_bac"/>
</dbReference>
<accession>A0A7Y0FUE9</accession>
<keyword evidence="2 4" id="KW-0472">Membrane</keyword>
<gene>
    <name evidence="8" type="ORF">HHL25_04090</name>
</gene>
<proteinExistence type="predicted"/>
<dbReference type="InterPro" id="IPR050330">
    <property type="entry name" value="Bact_OuterMem_StrucFunc"/>
</dbReference>
<feature type="compositionally biased region" description="Basic and acidic residues" evidence="5">
    <location>
        <begin position="428"/>
        <end position="444"/>
    </location>
</feature>
<feature type="region of interest" description="Disordered" evidence="5">
    <location>
        <begin position="79"/>
        <end position="413"/>
    </location>
</feature>
<dbReference type="CDD" id="cd07185">
    <property type="entry name" value="OmpA_C-like"/>
    <property type="match status" value="1"/>
</dbReference>
<dbReference type="Proteomes" id="UP000541470">
    <property type="component" value="Unassembled WGS sequence"/>
</dbReference>
<feature type="compositionally biased region" description="Low complexity" evidence="5">
    <location>
        <begin position="79"/>
        <end position="229"/>
    </location>
</feature>
<dbReference type="GO" id="GO:0009279">
    <property type="term" value="C:cell outer membrane"/>
    <property type="evidence" value="ECO:0007669"/>
    <property type="project" value="UniProtKB-SubCell"/>
</dbReference>
<reference evidence="8 9" key="1">
    <citation type="submission" date="2020-04" db="EMBL/GenBank/DDBJ databases">
        <title>Rhizobium sp. S-51 isolated from soil.</title>
        <authorList>
            <person name="Dahal R.H."/>
        </authorList>
    </citation>
    <scope>NUCLEOTIDE SEQUENCE [LARGE SCALE GENOMIC DNA]</scope>
    <source>
        <strain evidence="8 9">S-51</strain>
    </source>
</reference>
<evidence type="ECO:0000256" key="4">
    <source>
        <dbReference type="PROSITE-ProRule" id="PRU00473"/>
    </source>
</evidence>
<evidence type="ECO:0000256" key="3">
    <source>
        <dbReference type="ARBA" id="ARBA00023237"/>
    </source>
</evidence>
<protein>
    <submittedName>
        <fullName evidence="8">OmpA family protein</fullName>
    </submittedName>
</protein>
<evidence type="ECO:0000256" key="1">
    <source>
        <dbReference type="ARBA" id="ARBA00004442"/>
    </source>
</evidence>
<feature type="region of interest" description="Disordered" evidence="5">
    <location>
        <begin position="425"/>
        <end position="444"/>
    </location>
</feature>
<evidence type="ECO:0000256" key="6">
    <source>
        <dbReference type="SAM" id="SignalP"/>
    </source>
</evidence>
<dbReference type="PRINTS" id="PR01021">
    <property type="entry name" value="OMPADOMAIN"/>
</dbReference>
<keyword evidence="9" id="KW-1185">Reference proteome</keyword>
<dbReference type="PROSITE" id="PS51123">
    <property type="entry name" value="OMPA_2"/>
    <property type="match status" value="1"/>
</dbReference>
<dbReference type="PANTHER" id="PTHR30329">
    <property type="entry name" value="STATOR ELEMENT OF FLAGELLAR MOTOR COMPLEX"/>
    <property type="match status" value="1"/>
</dbReference>
<comment type="caution">
    <text evidence="8">The sequence shown here is derived from an EMBL/GenBank/DDBJ whole genome shotgun (WGS) entry which is preliminary data.</text>
</comment>
<keyword evidence="3" id="KW-0998">Cell outer membrane</keyword>
<feature type="compositionally biased region" description="Low complexity" evidence="5">
    <location>
        <begin position="253"/>
        <end position="381"/>
    </location>
</feature>
<name>A0A7Y0FUE9_9HYPH</name>
<dbReference type="AlphaFoldDB" id="A0A7Y0FUE9"/>